<evidence type="ECO:0000259" key="8">
    <source>
        <dbReference type="Pfam" id="PF17042"/>
    </source>
</evidence>
<dbReference type="InterPro" id="IPR037051">
    <property type="entry name" value="4-carb_acid_sugar_kinase_N_sf"/>
</dbReference>
<dbReference type="Gene3D" id="3.40.980.20">
    <property type="entry name" value="Four-carbon acid sugar kinase, nucleotide binding domain"/>
    <property type="match status" value="1"/>
</dbReference>
<evidence type="ECO:0000256" key="5">
    <source>
        <dbReference type="ARBA" id="ARBA00022840"/>
    </source>
</evidence>
<accession>F4LQ80</accession>
<keyword evidence="3" id="KW-0547">Nucleotide-binding</keyword>
<gene>
    <name evidence="9" type="ordered locus">Trebr_0659</name>
</gene>
<dbReference type="GO" id="GO:0016301">
    <property type="term" value="F:kinase activity"/>
    <property type="evidence" value="ECO:0007669"/>
    <property type="project" value="UniProtKB-KW"/>
</dbReference>
<dbReference type="STRING" id="906968.Trebr_0659"/>
<dbReference type="KEGG" id="tbe:Trebr_0659"/>
<feature type="domain" description="Four-carbon acid sugar kinase N-terminal" evidence="7">
    <location>
        <begin position="5"/>
        <end position="229"/>
    </location>
</feature>
<name>F4LQ80_TREBD</name>
<evidence type="ECO:0000259" key="7">
    <source>
        <dbReference type="Pfam" id="PF07005"/>
    </source>
</evidence>
<dbReference type="Gene3D" id="3.40.50.10840">
    <property type="entry name" value="Putative sugar-binding, N-terminal domain"/>
    <property type="match status" value="1"/>
</dbReference>
<evidence type="ECO:0000256" key="2">
    <source>
        <dbReference type="ARBA" id="ARBA00022679"/>
    </source>
</evidence>
<dbReference type="GO" id="GO:0005524">
    <property type="term" value="F:ATP binding"/>
    <property type="evidence" value="ECO:0007669"/>
    <property type="project" value="UniProtKB-KW"/>
</dbReference>
<protein>
    <submittedName>
        <fullName evidence="9">Type III effector Hrp-dependent outer protein</fullName>
    </submittedName>
</protein>
<keyword evidence="4" id="KW-0418">Kinase</keyword>
<dbReference type="Pfam" id="PF17042">
    <property type="entry name" value="NBD_C"/>
    <property type="match status" value="1"/>
</dbReference>
<dbReference type="SUPFAM" id="SSF142764">
    <property type="entry name" value="YgbK-like"/>
    <property type="match status" value="1"/>
</dbReference>
<sequence>MAQCLIIADDLTGANATGVLLQKINYQSFTVTDMERFEKSVTRNCDCIIYPTDSRAIDPEVAYERVFIAVKMLAAQDTRIFCKRIDSTLRGNIGTEIDALLDAVGAPYVAFIVPCFPESGRIVCGGYMLVNSVPLHKTEAAIDPKTPVTSSSVRNLICRQSAYDALVLYIDDLQKGKNHLISRIIEAKTEGKRIILFDCISQEDLNLIAEAGIESGIPFICVDPGPFSATVVRKTIIPKEQKKNMKLLAVVGSVNPVARMQIDELFLSQSVHSVCIRTKELVNGEQSRQREIRRTVGEFLAGYENSQISCIYGDGIYPENRVDFSHYTARQECTAAHLSDLINTAFAEITHAILREAPDFAGIYTCGGDITVAVSKQLQVSGIKLIGEVLPLAAYGEFIGGKYAGLKIITKGGMAGDKDAMKRCILYMQERLLL</sequence>
<evidence type="ECO:0000313" key="9">
    <source>
        <dbReference type="EMBL" id="AEE16101.1"/>
    </source>
</evidence>
<evidence type="ECO:0000256" key="1">
    <source>
        <dbReference type="ARBA" id="ARBA00005715"/>
    </source>
</evidence>
<proteinExistence type="inferred from homology"/>
<dbReference type="AlphaFoldDB" id="F4LQ80"/>
<evidence type="ECO:0000313" key="10">
    <source>
        <dbReference type="Proteomes" id="UP000006546"/>
    </source>
</evidence>
<keyword evidence="5" id="KW-0067">ATP-binding</keyword>
<keyword evidence="2" id="KW-0808">Transferase</keyword>
<dbReference type="OrthoDB" id="9778478at2"/>
<evidence type="ECO:0000256" key="4">
    <source>
        <dbReference type="ARBA" id="ARBA00022777"/>
    </source>
</evidence>
<keyword evidence="10" id="KW-1185">Reference proteome</keyword>
<dbReference type="InterPro" id="IPR042213">
    <property type="entry name" value="NBD_C_sf"/>
</dbReference>
<reference evidence="10" key="1">
    <citation type="submission" date="2011-04" db="EMBL/GenBank/DDBJ databases">
        <title>The complete genome of Treponema brennaborense DSM 12168.</title>
        <authorList>
            <person name="Lucas S."/>
            <person name="Han J."/>
            <person name="Lapidus A."/>
            <person name="Bruce D."/>
            <person name="Goodwin L."/>
            <person name="Pitluck S."/>
            <person name="Peters L."/>
            <person name="Kyrpides N."/>
            <person name="Mavromatis K."/>
            <person name="Ivanova N."/>
            <person name="Mikhailova N."/>
            <person name="Pagani I."/>
            <person name="Teshima H."/>
            <person name="Detter J.C."/>
            <person name="Tapia R."/>
            <person name="Han C."/>
            <person name="Land M."/>
            <person name="Hauser L."/>
            <person name="Markowitz V."/>
            <person name="Cheng J.-F."/>
            <person name="Hugenholtz P."/>
            <person name="Woyke T."/>
            <person name="Wu D."/>
            <person name="Gronow S."/>
            <person name="Wellnitz S."/>
            <person name="Brambilla E."/>
            <person name="Klenk H.-P."/>
            <person name="Eisen J.A."/>
        </authorList>
    </citation>
    <scope>NUCLEOTIDE SEQUENCE [LARGE SCALE GENOMIC DNA]</scope>
    <source>
        <strain evidence="10">DSM 12168 / CIP 105900 / DD5/3</strain>
    </source>
</reference>
<keyword evidence="6" id="KW-0119">Carbohydrate metabolism</keyword>
<feature type="domain" description="Four-carbon acid sugar kinase nucleotide binding" evidence="8">
    <location>
        <begin position="248"/>
        <end position="421"/>
    </location>
</feature>
<comment type="similarity">
    <text evidence="1">Belongs to the four-carbon acid sugar kinase family.</text>
</comment>
<organism evidence="9 10">
    <name type="scientific">Treponema brennaborense (strain DSM 12168 / CIP 105900 / DD5/3)</name>
    <dbReference type="NCBI Taxonomy" id="906968"/>
    <lineage>
        <taxon>Bacteria</taxon>
        <taxon>Pseudomonadati</taxon>
        <taxon>Spirochaetota</taxon>
        <taxon>Spirochaetia</taxon>
        <taxon>Spirochaetales</taxon>
        <taxon>Treponemataceae</taxon>
        <taxon>Treponema</taxon>
    </lineage>
</organism>
<dbReference type="Proteomes" id="UP000006546">
    <property type="component" value="Chromosome"/>
</dbReference>
<dbReference type="HOGENOM" id="CLU_029424_0_1_12"/>
<dbReference type="EMBL" id="CP002696">
    <property type="protein sequence ID" value="AEE16101.1"/>
    <property type="molecule type" value="Genomic_DNA"/>
</dbReference>
<dbReference type="InterPro" id="IPR031475">
    <property type="entry name" value="NBD_C"/>
</dbReference>
<evidence type="ECO:0000256" key="6">
    <source>
        <dbReference type="ARBA" id="ARBA00023277"/>
    </source>
</evidence>
<evidence type="ECO:0000256" key="3">
    <source>
        <dbReference type="ARBA" id="ARBA00022741"/>
    </source>
</evidence>
<dbReference type="Pfam" id="PF07005">
    <property type="entry name" value="SBD_N"/>
    <property type="match status" value="1"/>
</dbReference>
<dbReference type="InterPro" id="IPR010737">
    <property type="entry name" value="4-carb_acid_sugar_kinase_N"/>
</dbReference>
<dbReference type="eggNOG" id="COG3395">
    <property type="taxonomic scope" value="Bacteria"/>
</dbReference>